<feature type="region of interest" description="Disordered" evidence="3">
    <location>
        <begin position="120"/>
        <end position="175"/>
    </location>
</feature>
<dbReference type="InterPro" id="IPR003245">
    <property type="entry name" value="Phytocyanin_dom"/>
</dbReference>
<dbReference type="InterPro" id="IPR008972">
    <property type="entry name" value="Cupredoxin"/>
</dbReference>
<dbReference type="CDD" id="cd04216">
    <property type="entry name" value="Phytocyanin"/>
    <property type="match status" value="1"/>
</dbReference>
<dbReference type="InterPro" id="IPR039391">
    <property type="entry name" value="Phytocyanin-like"/>
</dbReference>
<dbReference type="PANTHER" id="PTHR33021">
    <property type="entry name" value="BLUE COPPER PROTEIN"/>
    <property type="match status" value="1"/>
</dbReference>
<dbReference type="Gene3D" id="2.60.40.420">
    <property type="entry name" value="Cupredoxins - blue copper proteins"/>
    <property type="match status" value="1"/>
</dbReference>
<dbReference type="Pfam" id="PF02298">
    <property type="entry name" value="Cu_bind_like"/>
    <property type="match status" value="1"/>
</dbReference>
<dbReference type="EMBL" id="CM000141">
    <property type="protein sequence ID" value="EAZ31522.1"/>
    <property type="molecule type" value="Genomic_DNA"/>
</dbReference>
<protein>
    <recommendedName>
        <fullName evidence="5">Phytocyanin domain-containing protein</fullName>
    </recommendedName>
</protein>
<evidence type="ECO:0000256" key="2">
    <source>
        <dbReference type="ARBA" id="ARBA00023180"/>
    </source>
</evidence>
<evidence type="ECO:0000256" key="1">
    <source>
        <dbReference type="ARBA" id="ARBA00022723"/>
    </source>
</evidence>
<accession>A3AW33</accession>
<proteinExistence type="predicted"/>
<feature type="chain" id="PRO_5002649916" description="Phytocyanin domain-containing protein" evidence="4">
    <location>
        <begin position="21"/>
        <end position="193"/>
    </location>
</feature>
<gene>
    <name evidence="6" type="ORF">OsJ_15662</name>
</gene>
<dbReference type="PANTHER" id="PTHR33021:SF502">
    <property type="entry name" value="OSJNBA0079A21.6 PROTEIN"/>
    <property type="match status" value="1"/>
</dbReference>
<reference evidence="6" key="2">
    <citation type="submission" date="2008-12" db="EMBL/GenBank/DDBJ databases">
        <title>Improved gene annotation of the rice (Oryza sativa) genomes.</title>
        <authorList>
            <person name="Wang J."/>
            <person name="Li R."/>
            <person name="Fan W."/>
            <person name="Huang Q."/>
            <person name="Zhang J."/>
            <person name="Zhou Y."/>
            <person name="Hu Y."/>
            <person name="Zi S."/>
            <person name="Li J."/>
            <person name="Ni P."/>
            <person name="Zheng H."/>
            <person name="Zhang Y."/>
            <person name="Zhao M."/>
            <person name="Hao Q."/>
            <person name="McDermott J."/>
            <person name="Samudrala R."/>
            <person name="Kristiansen K."/>
            <person name="Wong G.K.-S."/>
        </authorList>
    </citation>
    <scope>NUCLEOTIDE SEQUENCE</scope>
</reference>
<evidence type="ECO:0000256" key="4">
    <source>
        <dbReference type="SAM" id="SignalP"/>
    </source>
</evidence>
<evidence type="ECO:0000256" key="3">
    <source>
        <dbReference type="SAM" id="MobiDB-lite"/>
    </source>
</evidence>
<feature type="compositionally biased region" description="Basic residues" evidence="3">
    <location>
        <begin position="141"/>
        <end position="154"/>
    </location>
</feature>
<keyword evidence="4" id="KW-0732">Signal</keyword>
<dbReference type="PROSITE" id="PS51485">
    <property type="entry name" value="PHYTOCYANIN"/>
    <property type="match status" value="1"/>
</dbReference>
<feature type="signal peptide" evidence="4">
    <location>
        <begin position="1"/>
        <end position="20"/>
    </location>
</feature>
<sequence length="193" mass="20373">MAQSCLALAVCVLLVHGGAARVAEAASYNVGNSAGWDISADFPSWLDGKSFFVGDTLVFQYSKYHTLSEVDEAGYRNCSTASAVLTSSDGNTTVALTAPGDRYFVLRETSCTASGGMRLHVPVSEPASPGGAGANAGEPGRRRRPFPRRGRRRGRPDARPRRVPPGDGGARGGHVAVHHRCSPVCMVTIDDED</sequence>
<dbReference type="FunFam" id="2.60.40.420:FF:000003">
    <property type="entry name" value="Blue copper"/>
    <property type="match status" value="1"/>
</dbReference>
<dbReference type="GO" id="GO:0046872">
    <property type="term" value="F:metal ion binding"/>
    <property type="evidence" value="ECO:0007669"/>
    <property type="project" value="UniProtKB-KW"/>
</dbReference>
<evidence type="ECO:0000313" key="6">
    <source>
        <dbReference type="EMBL" id="EAZ31522.1"/>
    </source>
</evidence>
<name>A3AW33_ORYSJ</name>
<dbReference type="Proteomes" id="UP000007752">
    <property type="component" value="Chromosome 4"/>
</dbReference>
<keyword evidence="1" id="KW-0479">Metal-binding</keyword>
<evidence type="ECO:0000259" key="5">
    <source>
        <dbReference type="PROSITE" id="PS51485"/>
    </source>
</evidence>
<reference evidence="6" key="1">
    <citation type="journal article" date="2005" name="PLoS Biol.">
        <title>The genomes of Oryza sativa: a history of duplications.</title>
        <authorList>
            <person name="Yu J."/>
            <person name="Wang J."/>
            <person name="Lin W."/>
            <person name="Li S."/>
            <person name="Li H."/>
            <person name="Zhou J."/>
            <person name="Ni P."/>
            <person name="Dong W."/>
            <person name="Hu S."/>
            <person name="Zeng C."/>
            <person name="Zhang J."/>
            <person name="Zhang Y."/>
            <person name="Li R."/>
            <person name="Xu Z."/>
            <person name="Li S."/>
            <person name="Li X."/>
            <person name="Zheng H."/>
            <person name="Cong L."/>
            <person name="Lin L."/>
            <person name="Yin J."/>
            <person name="Geng J."/>
            <person name="Li G."/>
            <person name="Shi J."/>
            <person name="Liu J."/>
            <person name="Lv H."/>
            <person name="Li J."/>
            <person name="Wang J."/>
            <person name="Deng Y."/>
            <person name="Ran L."/>
            <person name="Shi X."/>
            <person name="Wang X."/>
            <person name="Wu Q."/>
            <person name="Li C."/>
            <person name="Ren X."/>
            <person name="Wang J."/>
            <person name="Wang X."/>
            <person name="Li D."/>
            <person name="Liu D."/>
            <person name="Zhang X."/>
            <person name="Ji Z."/>
            <person name="Zhao W."/>
            <person name="Sun Y."/>
            <person name="Zhang Z."/>
            <person name="Bao J."/>
            <person name="Han Y."/>
            <person name="Dong L."/>
            <person name="Ji J."/>
            <person name="Chen P."/>
            <person name="Wu S."/>
            <person name="Liu J."/>
            <person name="Xiao Y."/>
            <person name="Bu D."/>
            <person name="Tan J."/>
            <person name="Yang L."/>
            <person name="Ye C."/>
            <person name="Zhang J."/>
            <person name="Xu J."/>
            <person name="Zhou Y."/>
            <person name="Yu Y."/>
            <person name="Zhang B."/>
            <person name="Zhuang S."/>
            <person name="Wei H."/>
            <person name="Liu B."/>
            <person name="Lei M."/>
            <person name="Yu H."/>
            <person name="Li Y."/>
            <person name="Xu H."/>
            <person name="Wei S."/>
            <person name="He X."/>
            <person name="Fang L."/>
            <person name="Zhang Z."/>
            <person name="Zhang Y."/>
            <person name="Huang X."/>
            <person name="Su Z."/>
            <person name="Tong W."/>
            <person name="Li J."/>
            <person name="Tong Z."/>
            <person name="Li S."/>
            <person name="Ye J."/>
            <person name="Wang L."/>
            <person name="Fang L."/>
            <person name="Lei T."/>
            <person name="Chen C."/>
            <person name="Chen H."/>
            <person name="Xu Z."/>
            <person name="Li H."/>
            <person name="Huang H."/>
            <person name="Zhang F."/>
            <person name="Xu H."/>
            <person name="Li N."/>
            <person name="Zhao C."/>
            <person name="Li S."/>
            <person name="Dong L."/>
            <person name="Huang Y."/>
            <person name="Li L."/>
            <person name="Xi Y."/>
            <person name="Qi Q."/>
            <person name="Li W."/>
            <person name="Zhang B."/>
            <person name="Hu W."/>
            <person name="Zhang Y."/>
            <person name="Tian X."/>
            <person name="Jiao Y."/>
            <person name="Liang X."/>
            <person name="Jin J."/>
            <person name="Gao L."/>
            <person name="Zheng W."/>
            <person name="Hao B."/>
            <person name="Liu S."/>
            <person name="Wang W."/>
            <person name="Yuan L."/>
            <person name="Cao M."/>
            <person name="McDermott J."/>
            <person name="Samudrala R."/>
            <person name="Wang J."/>
            <person name="Wong G.K."/>
            <person name="Yang H."/>
        </authorList>
    </citation>
    <scope>NUCLEOTIDE SEQUENCE [LARGE SCALE GENOMIC DNA]</scope>
</reference>
<dbReference type="GO" id="GO:0009055">
    <property type="term" value="F:electron transfer activity"/>
    <property type="evidence" value="ECO:0007669"/>
    <property type="project" value="InterPro"/>
</dbReference>
<dbReference type="SUPFAM" id="SSF49503">
    <property type="entry name" value="Cupredoxins"/>
    <property type="match status" value="1"/>
</dbReference>
<dbReference type="AlphaFoldDB" id="A3AW33"/>
<organism evidence="6">
    <name type="scientific">Oryza sativa subsp. japonica</name>
    <name type="common">Rice</name>
    <dbReference type="NCBI Taxonomy" id="39947"/>
    <lineage>
        <taxon>Eukaryota</taxon>
        <taxon>Viridiplantae</taxon>
        <taxon>Streptophyta</taxon>
        <taxon>Embryophyta</taxon>
        <taxon>Tracheophyta</taxon>
        <taxon>Spermatophyta</taxon>
        <taxon>Magnoliopsida</taxon>
        <taxon>Liliopsida</taxon>
        <taxon>Poales</taxon>
        <taxon>Poaceae</taxon>
        <taxon>BOP clade</taxon>
        <taxon>Oryzoideae</taxon>
        <taxon>Oryzeae</taxon>
        <taxon>Oryzinae</taxon>
        <taxon>Oryza</taxon>
        <taxon>Oryza sativa</taxon>
    </lineage>
</organism>
<feature type="domain" description="Phytocyanin" evidence="5">
    <location>
        <begin position="26"/>
        <end position="125"/>
    </location>
</feature>
<keyword evidence="2" id="KW-0325">Glycoprotein</keyword>